<protein>
    <submittedName>
        <fullName evidence="1">Uncharacterized protein</fullName>
    </submittedName>
</protein>
<evidence type="ECO:0000313" key="2">
    <source>
        <dbReference type="Proteomes" id="UP000034682"/>
    </source>
</evidence>
<dbReference type="Proteomes" id="UP000034682">
    <property type="component" value="Unassembled WGS sequence"/>
</dbReference>
<evidence type="ECO:0000313" key="1">
    <source>
        <dbReference type="EMBL" id="KKU76386.1"/>
    </source>
</evidence>
<accession>A0A0G1T3K2</accession>
<dbReference type="AlphaFoldDB" id="A0A0G1T3K2"/>
<organism evidence="1 2">
    <name type="scientific">Candidatus Giovannonibacteria bacterium GW2011_GWB1_47_6b</name>
    <dbReference type="NCBI Taxonomy" id="1618655"/>
    <lineage>
        <taxon>Bacteria</taxon>
        <taxon>Candidatus Giovannoniibacteriota</taxon>
    </lineage>
</organism>
<dbReference type="EMBL" id="LCOK01000023">
    <property type="protein sequence ID" value="KKU76386.1"/>
    <property type="molecule type" value="Genomic_DNA"/>
</dbReference>
<gene>
    <name evidence="1" type="ORF">UY02_C0023G0010</name>
</gene>
<comment type="caution">
    <text evidence="1">The sequence shown here is derived from an EMBL/GenBank/DDBJ whole genome shotgun (WGS) entry which is preliminary data.</text>
</comment>
<proteinExistence type="predicted"/>
<reference evidence="1 2" key="1">
    <citation type="journal article" date="2015" name="Nature">
        <title>rRNA introns, odd ribosomes, and small enigmatic genomes across a large radiation of phyla.</title>
        <authorList>
            <person name="Brown C.T."/>
            <person name="Hug L.A."/>
            <person name="Thomas B.C."/>
            <person name="Sharon I."/>
            <person name="Castelle C.J."/>
            <person name="Singh A."/>
            <person name="Wilkins M.J."/>
            <person name="Williams K.H."/>
            <person name="Banfield J.F."/>
        </authorList>
    </citation>
    <scope>NUCLEOTIDE SEQUENCE [LARGE SCALE GENOMIC DNA]</scope>
</reference>
<sequence length="158" mass="18579">MRIRDIVAERHSDGVMAGHPLLANLFVPEVFLPEQYFDSVRAESTTNIPEVRLMMAVLEEAIASYQRYAIEPVRRNLKGFRDARQWIDSTDTTWPYSFENVCAMLHLEPEVLRYGLRAWREARLQASAATRPYQNPFRRVAGDRHAIVRKRDRRRHQN</sequence>
<name>A0A0G1T3K2_9BACT</name>